<dbReference type="PANTHER" id="PTHR43883:SF1">
    <property type="entry name" value="GLUCONOKINASE"/>
    <property type="match status" value="1"/>
</dbReference>
<dbReference type="InterPro" id="IPR052732">
    <property type="entry name" value="Cell-binding_unc_protein"/>
</dbReference>
<dbReference type="KEGG" id="pace:A6070_08110"/>
<dbReference type="Gene3D" id="3.40.50.300">
    <property type="entry name" value="P-loop containing nucleotide triphosphate hydrolases"/>
    <property type="match status" value="1"/>
</dbReference>
<dbReference type="Pfam" id="PF13671">
    <property type="entry name" value="AAA_33"/>
    <property type="match status" value="1"/>
</dbReference>
<dbReference type="STRING" id="29542.A6070_08110"/>
<reference evidence="1 2" key="1">
    <citation type="journal article" date="2017" name="Genome Announc.">
        <title>Complete Genome Sequences of Two Acetylene-Fermenting Pelobacter acetylenicus Strains.</title>
        <authorList>
            <person name="Sutton J.M."/>
            <person name="Baesman S.M."/>
            <person name="Fierst J.L."/>
            <person name="Poret-Peterson A.T."/>
            <person name="Oremland R.S."/>
            <person name="Dunlap D.S."/>
            <person name="Akob D.M."/>
        </authorList>
    </citation>
    <scope>NUCLEOTIDE SEQUENCE [LARGE SCALE GENOMIC DNA]</scope>
    <source>
        <strain evidence="1 2">DSM 3247</strain>
    </source>
</reference>
<dbReference type="SUPFAM" id="SSF52540">
    <property type="entry name" value="P-loop containing nucleoside triphosphate hydrolases"/>
    <property type="match status" value="1"/>
</dbReference>
<dbReference type="PANTHER" id="PTHR43883">
    <property type="entry name" value="SLR0207 PROTEIN"/>
    <property type="match status" value="1"/>
</dbReference>
<dbReference type="AlphaFoldDB" id="A0A1L3GJE3"/>
<dbReference type="RefSeq" id="WP_072287849.1">
    <property type="nucleotide sequence ID" value="NZ_CP015455.1"/>
</dbReference>
<proteinExistence type="predicted"/>
<keyword evidence="2" id="KW-1185">Reference proteome</keyword>
<gene>
    <name evidence="1" type="ORF">A7E75_14085</name>
</gene>
<dbReference type="InterPro" id="IPR027417">
    <property type="entry name" value="P-loop_NTPase"/>
</dbReference>
<dbReference type="OrthoDB" id="9810277at2"/>
<evidence type="ECO:0000313" key="2">
    <source>
        <dbReference type="Proteomes" id="UP000182264"/>
    </source>
</evidence>
<organism evidence="1 2">
    <name type="scientific">Syntrophotalea acetylenica</name>
    <name type="common">Pelobacter acetylenicus</name>
    <dbReference type="NCBI Taxonomy" id="29542"/>
    <lineage>
        <taxon>Bacteria</taxon>
        <taxon>Pseudomonadati</taxon>
        <taxon>Thermodesulfobacteriota</taxon>
        <taxon>Desulfuromonadia</taxon>
        <taxon>Desulfuromonadales</taxon>
        <taxon>Syntrophotaleaceae</taxon>
        <taxon>Syntrophotalea</taxon>
    </lineage>
</organism>
<sequence length="521" mass="59848">MDSQTLHKALLAPRTFDSEVAGIDFKETHISRLYFVGDRVYKIKKPVDFGFLDFTTLEKRAFFCQEELRLNQRFCDGIYLEVAEIREQNGTITINGPGHTIEYAVVMKRLPEDNMLPRLLARNDPALPRRVAELARHVARLYQQLQSIGPATDISHLDVVRNNWQENFLQTEPFIAKTISSECFDLLKRHILDFENRQAELFRRRERQGWVRDGHGDLHCEHICFMDDKIAIYDCIEFNRRFRIADILADLAFLVMDLEMRNHYDLATIVRENYFAIVGQTADTDLLLPFYQIYRAYVRGKVESFLSADAGADASTREAAAARAKQYFNQALGYLCRTPQLVLTCGLMGTGKTTLARKLAIPMGARLLRSDVIRKELAGLSPEQRRAEDYGKGLYSSETSQATYDALRERALETLKTGRPVIVDASFHARRDRERFRLEAKNAGYRVWTVEVTCDRAVALQRLDHRQKHETDASDGRCALYDQQAACFEATGNEPGVLRVDGQAEIHATIDHLLRRFLREE</sequence>
<name>A0A1L3GJE3_SYNAC</name>
<dbReference type="Proteomes" id="UP000182264">
    <property type="component" value="Chromosome"/>
</dbReference>
<accession>A0A1L3GJE3</accession>
<dbReference type="InterPro" id="IPR011009">
    <property type="entry name" value="Kinase-like_dom_sf"/>
</dbReference>
<dbReference type="SUPFAM" id="SSF56112">
    <property type="entry name" value="Protein kinase-like (PK-like)"/>
    <property type="match status" value="1"/>
</dbReference>
<dbReference type="EMBL" id="CP015518">
    <property type="protein sequence ID" value="APG26010.1"/>
    <property type="molecule type" value="Genomic_DNA"/>
</dbReference>
<protein>
    <recommendedName>
        <fullName evidence="3">Aminoglycoside phosphotransferase domain-containing protein</fullName>
    </recommendedName>
</protein>
<evidence type="ECO:0000313" key="1">
    <source>
        <dbReference type="EMBL" id="APG26010.1"/>
    </source>
</evidence>
<evidence type="ECO:0008006" key="3">
    <source>
        <dbReference type="Google" id="ProtNLM"/>
    </source>
</evidence>